<dbReference type="SUPFAM" id="SSF52172">
    <property type="entry name" value="CheY-like"/>
    <property type="match status" value="1"/>
</dbReference>
<evidence type="ECO:0000313" key="5">
    <source>
        <dbReference type="Proteomes" id="UP000029868"/>
    </source>
</evidence>
<dbReference type="EMBL" id="JQEC01000051">
    <property type="protein sequence ID" value="KGJ89861.1"/>
    <property type="molecule type" value="Genomic_DNA"/>
</dbReference>
<dbReference type="PIRSF" id="PIRSF036883">
    <property type="entry name" value="RR_HD-GYP_mod"/>
    <property type="match status" value="1"/>
</dbReference>
<dbReference type="RefSeq" id="WP_052093933.1">
    <property type="nucleotide sequence ID" value="NZ_JQEC01000051.1"/>
</dbReference>
<feature type="domain" description="HDOD" evidence="3">
    <location>
        <begin position="136"/>
        <end position="325"/>
    </location>
</feature>
<dbReference type="InterPro" id="IPR001789">
    <property type="entry name" value="Sig_transdc_resp-reg_receiver"/>
</dbReference>
<dbReference type="AlphaFoldDB" id="A0A099KHM2"/>
<evidence type="ECO:0000259" key="2">
    <source>
        <dbReference type="PROSITE" id="PS50110"/>
    </source>
</evidence>
<dbReference type="PANTHER" id="PTHR33525">
    <property type="match status" value="1"/>
</dbReference>
<dbReference type="SUPFAM" id="SSF109604">
    <property type="entry name" value="HD-domain/PDEase-like"/>
    <property type="match status" value="1"/>
</dbReference>
<dbReference type="InterPro" id="IPR013976">
    <property type="entry name" value="HDOD"/>
</dbReference>
<sequence>MKVMFVDDEIMILKGLKRAFFRNKWQMLFADSADKALKILAQEPVDFIISDMRMPGMNGAELLEEVAILHPHIVRIILSGHSDEEAAKKASFVAHQWFNKPCQPEILEQVLNHIYLIRRSLPNPNVQQVVGKIKTLPSPPKVYMSLNASLNDETVDMQKIARIIAEQPALVAKILQLTNTSFFSNGKQVESLTEAITRLGIDLVCCIVIAAETYAKIDDIPGYSIEEEQNHCLSTARLAASMVEPSLRRETILVGLLHNIGKFILYEVSPQAMSVYIEKRIVGADNIELEQQLFDADHTQLAGYLLHLWNFSYKLIENIVLHHQPLKLSQGDFGSGAAVYIASRLLRKQKVDQTFIEHFDIADKVELWKDKATDY</sequence>
<dbReference type="GO" id="GO:0016787">
    <property type="term" value="F:hydrolase activity"/>
    <property type="evidence" value="ECO:0007669"/>
    <property type="project" value="UniProtKB-KW"/>
</dbReference>
<dbReference type="Gene3D" id="3.40.50.2300">
    <property type="match status" value="1"/>
</dbReference>
<name>A0A099KHM2_COLPS</name>
<proteinExistence type="predicted"/>
<evidence type="ECO:0000259" key="3">
    <source>
        <dbReference type="PROSITE" id="PS51833"/>
    </source>
</evidence>
<dbReference type="PANTHER" id="PTHR33525:SF6">
    <property type="entry name" value="HDOD DOMAIN-CONTAINING PROTEIN"/>
    <property type="match status" value="1"/>
</dbReference>
<evidence type="ECO:0000256" key="1">
    <source>
        <dbReference type="PROSITE-ProRule" id="PRU00169"/>
    </source>
</evidence>
<dbReference type="InterPro" id="IPR011006">
    <property type="entry name" value="CheY-like_superfamily"/>
</dbReference>
<comment type="caution">
    <text evidence="4">The sequence shown here is derived from an EMBL/GenBank/DDBJ whole genome shotgun (WGS) entry which is preliminary data.</text>
</comment>
<protein>
    <submittedName>
        <fullName evidence="4">Response regulator receiver modulated metal dependent hydrolase</fullName>
    </submittedName>
</protein>
<dbReference type="Proteomes" id="UP000029868">
    <property type="component" value="Unassembled WGS sequence"/>
</dbReference>
<dbReference type="Pfam" id="PF08668">
    <property type="entry name" value="HDOD"/>
    <property type="match status" value="1"/>
</dbReference>
<accession>A0A099KHM2</accession>
<dbReference type="PATRIC" id="fig|28229.3.peg.3662"/>
<feature type="domain" description="Response regulatory" evidence="2">
    <location>
        <begin position="2"/>
        <end position="115"/>
    </location>
</feature>
<keyword evidence="4" id="KW-0378">Hydrolase</keyword>
<feature type="modified residue" description="4-aspartylphosphate" evidence="1">
    <location>
        <position position="51"/>
    </location>
</feature>
<dbReference type="Gene3D" id="1.10.3210.10">
    <property type="entry name" value="Hypothetical protein af1432"/>
    <property type="match status" value="1"/>
</dbReference>
<keyword evidence="1" id="KW-0597">Phosphoprotein</keyword>
<dbReference type="GO" id="GO:0000160">
    <property type="term" value="P:phosphorelay signal transduction system"/>
    <property type="evidence" value="ECO:0007669"/>
    <property type="project" value="InterPro"/>
</dbReference>
<dbReference type="PROSITE" id="PS50110">
    <property type="entry name" value="RESPONSE_REGULATORY"/>
    <property type="match status" value="1"/>
</dbReference>
<dbReference type="OrthoDB" id="5755654at2"/>
<dbReference type="PROSITE" id="PS51833">
    <property type="entry name" value="HDOD"/>
    <property type="match status" value="1"/>
</dbReference>
<reference evidence="4 5" key="1">
    <citation type="submission" date="2014-08" db="EMBL/GenBank/DDBJ databases">
        <title>Genomic and Phenotypic Diversity of Colwellia psychrerythraea strains from Disparate Marine Basins.</title>
        <authorList>
            <person name="Techtmann S.M."/>
            <person name="Stelling S.C."/>
            <person name="Utturkar S.M."/>
            <person name="Alshibli N."/>
            <person name="Harris A."/>
            <person name="Brown S.D."/>
            <person name="Hazen T.C."/>
        </authorList>
    </citation>
    <scope>NUCLEOTIDE SEQUENCE [LARGE SCALE GENOMIC DNA]</scope>
    <source>
        <strain evidence="4 5">GAB14E</strain>
    </source>
</reference>
<evidence type="ECO:0000313" key="4">
    <source>
        <dbReference type="EMBL" id="KGJ89861.1"/>
    </source>
</evidence>
<dbReference type="CDD" id="cd17569">
    <property type="entry name" value="REC_HupR-like"/>
    <property type="match status" value="1"/>
</dbReference>
<gene>
    <name evidence="4" type="ORF">GAB14E_3739</name>
</gene>
<organism evidence="4 5">
    <name type="scientific">Colwellia psychrerythraea</name>
    <name type="common">Vibrio psychroerythus</name>
    <dbReference type="NCBI Taxonomy" id="28229"/>
    <lineage>
        <taxon>Bacteria</taxon>
        <taxon>Pseudomonadati</taxon>
        <taxon>Pseudomonadota</taxon>
        <taxon>Gammaproteobacteria</taxon>
        <taxon>Alteromonadales</taxon>
        <taxon>Colwelliaceae</taxon>
        <taxon>Colwellia</taxon>
    </lineage>
</organism>
<dbReference type="Pfam" id="PF00072">
    <property type="entry name" value="Response_reg"/>
    <property type="match status" value="1"/>
</dbReference>
<dbReference type="SMART" id="SM00448">
    <property type="entry name" value="REC"/>
    <property type="match status" value="1"/>
</dbReference>
<dbReference type="InterPro" id="IPR052340">
    <property type="entry name" value="RNase_Y/CdgJ"/>
</dbReference>
<dbReference type="InterPro" id="IPR014626">
    <property type="entry name" value="Sig_transdc_resp-reg_put"/>
</dbReference>